<evidence type="ECO:0000256" key="4">
    <source>
        <dbReference type="ARBA" id="ARBA00022452"/>
    </source>
</evidence>
<dbReference type="PRINTS" id="PR00182">
    <property type="entry name" value="ECOLNEIPORIN"/>
</dbReference>
<keyword evidence="8" id="KW-0626">Porin</keyword>
<dbReference type="AlphaFoldDB" id="A0A0B6RW24"/>
<keyword evidence="4" id="KW-1134">Transmembrane beta strand</keyword>
<evidence type="ECO:0000256" key="6">
    <source>
        <dbReference type="ARBA" id="ARBA00022729"/>
    </source>
</evidence>
<dbReference type="InterPro" id="IPR023614">
    <property type="entry name" value="Porin_dom_sf"/>
</dbReference>
<dbReference type="PRINTS" id="PR00184">
    <property type="entry name" value="NEISSPPORIN"/>
</dbReference>
<evidence type="ECO:0000256" key="8">
    <source>
        <dbReference type="ARBA" id="ARBA00023114"/>
    </source>
</evidence>
<reference evidence="13 14" key="2">
    <citation type="journal article" date="2016" name="Appl. Microbiol. Biotechnol.">
        <title>Mutations improving production and secretion of extracellular lipase by Burkholderia glumae PG1.</title>
        <authorList>
            <person name="Knapp A."/>
            <person name="Voget S."/>
            <person name="Gao R."/>
            <person name="Zaburannyi N."/>
            <person name="Krysciak D."/>
            <person name="Breuer M."/>
            <person name="Hauer B."/>
            <person name="Streit W.R."/>
            <person name="Muller R."/>
            <person name="Daniel R."/>
            <person name="Jaeger K.E."/>
        </authorList>
    </citation>
    <scope>NUCLEOTIDE SEQUENCE [LARGE SCALE GENOMIC DNA]</scope>
    <source>
        <strain evidence="13 14">PG1</strain>
    </source>
</reference>
<feature type="signal peptide" evidence="11">
    <location>
        <begin position="1"/>
        <end position="21"/>
    </location>
</feature>
<reference evidence="14" key="1">
    <citation type="submission" date="2011-03" db="EMBL/GenBank/DDBJ databases">
        <authorList>
            <person name="Voget S."/>
            <person name="Streit W.R."/>
            <person name="Jaeger K.E."/>
            <person name="Daniel R."/>
        </authorList>
    </citation>
    <scope>NUCLEOTIDE SEQUENCE [LARGE SCALE GENOMIC DNA]</scope>
    <source>
        <strain evidence="14">PG1</strain>
    </source>
</reference>
<keyword evidence="3" id="KW-0813">Transport</keyword>
<sequence length="375" mass="39633">MKIAKTLVPAMLAASAGLAHAQSSVTLYGTIDEGFEYVSNLGGKSDYALVSGNRQLGDRWGLKGSEDLGGGLHAVFQLENGFSINNGALSQSGEMFGRQAFVGLSSERLGTVTLGRQYDSVVDYVAPLSAAGSWGGSLFSHPFDADNLDETFRINNAIKYASPEYAGLQFGGLYGFSNQAGGFASNRAWSVGARYRLGSLVAAAGFTDVDGEDLNTSGAAVGTPYEAAKQTVAAAGLGYAFGAATFGLVYTHTNLDGAPVNTVLRHVRFDNIEFNAKYDVTSAWYLAMMYLYTSSSVQIDGLKANPSVHVTAPLNSPHYNEIGLTVGYHLSRRTEVYLQGLYQHASGNQNASIGALDESSTGNQTVARVGIRTAF</sequence>
<feature type="chain" id="PRO_5002109716" evidence="11">
    <location>
        <begin position="22"/>
        <end position="375"/>
    </location>
</feature>
<dbReference type="OrthoDB" id="7055111at2"/>
<evidence type="ECO:0000256" key="2">
    <source>
        <dbReference type="ARBA" id="ARBA00011233"/>
    </source>
</evidence>
<feature type="domain" description="Porin" evidence="12">
    <location>
        <begin position="10"/>
        <end position="346"/>
    </location>
</feature>
<evidence type="ECO:0000256" key="5">
    <source>
        <dbReference type="ARBA" id="ARBA00022692"/>
    </source>
</evidence>
<keyword evidence="9" id="KW-0472">Membrane</keyword>
<dbReference type="EMBL" id="CP002580">
    <property type="protein sequence ID" value="AJK47608.1"/>
    <property type="molecule type" value="Genomic_DNA"/>
</dbReference>
<gene>
    <name evidence="13" type="ORF">BGL_1c31320</name>
</gene>
<dbReference type="GO" id="GO:0015288">
    <property type="term" value="F:porin activity"/>
    <property type="evidence" value="ECO:0007669"/>
    <property type="project" value="UniProtKB-KW"/>
</dbReference>
<dbReference type="Gene3D" id="2.40.160.10">
    <property type="entry name" value="Porin"/>
    <property type="match status" value="1"/>
</dbReference>
<dbReference type="GO" id="GO:0046930">
    <property type="term" value="C:pore complex"/>
    <property type="evidence" value="ECO:0007669"/>
    <property type="project" value="UniProtKB-KW"/>
</dbReference>
<dbReference type="SUPFAM" id="SSF56935">
    <property type="entry name" value="Porins"/>
    <property type="match status" value="1"/>
</dbReference>
<evidence type="ECO:0000256" key="1">
    <source>
        <dbReference type="ARBA" id="ARBA00004571"/>
    </source>
</evidence>
<organism evidence="13 14">
    <name type="scientific">Burkholderia plantarii</name>
    <dbReference type="NCBI Taxonomy" id="41899"/>
    <lineage>
        <taxon>Bacteria</taxon>
        <taxon>Pseudomonadati</taxon>
        <taxon>Pseudomonadota</taxon>
        <taxon>Betaproteobacteria</taxon>
        <taxon>Burkholderiales</taxon>
        <taxon>Burkholderiaceae</taxon>
        <taxon>Burkholderia</taxon>
    </lineage>
</organism>
<evidence type="ECO:0000259" key="12">
    <source>
        <dbReference type="Pfam" id="PF13609"/>
    </source>
</evidence>
<dbReference type="PANTHER" id="PTHR34501">
    <property type="entry name" value="PROTEIN YDDL-RELATED"/>
    <property type="match status" value="1"/>
</dbReference>
<keyword evidence="14" id="KW-1185">Reference proteome</keyword>
<keyword evidence="10" id="KW-0998">Cell outer membrane</keyword>
<evidence type="ECO:0000256" key="11">
    <source>
        <dbReference type="SAM" id="SignalP"/>
    </source>
</evidence>
<name>A0A0B6RW24_BURPL</name>
<dbReference type="KEGG" id="bgp:BGL_1c31320"/>
<dbReference type="Proteomes" id="UP000031838">
    <property type="component" value="Chromosome 1"/>
</dbReference>
<dbReference type="InterPro" id="IPR050298">
    <property type="entry name" value="Gram-neg_bact_OMP"/>
</dbReference>
<keyword evidence="7" id="KW-0406">Ion transport</keyword>
<dbReference type="CDD" id="cd00342">
    <property type="entry name" value="gram_neg_porins"/>
    <property type="match status" value="1"/>
</dbReference>
<evidence type="ECO:0000256" key="9">
    <source>
        <dbReference type="ARBA" id="ARBA00023136"/>
    </source>
</evidence>
<evidence type="ECO:0000313" key="14">
    <source>
        <dbReference type="Proteomes" id="UP000031838"/>
    </source>
</evidence>
<comment type="subunit">
    <text evidence="2">Homotrimer.</text>
</comment>
<dbReference type="InterPro" id="IPR001702">
    <property type="entry name" value="Porin_Gram-ve"/>
</dbReference>
<keyword evidence="6 11" id="KW-0732">Signal</keyword>
<protein>
    <submittedName>
        <fullName evidence="13">Porin Gram-negative type</fullName>
    </submittedName>
</protein>
<evidence type="ECO:0000256" key="7">
    <source>
        <dbReference type="ARBA" id="ARBA00023065"/>
    </source>
</evidence>
<dbReference type="GO" id="GO:0034220">
    <property type="term" value="P:monoatomic ion transmembrane transport"/>
    <property type="evidence" value="ECO:0007669"/>
    <property type="project" value="InterPro"/>
</dbReference>
<comment type="subcellular location">
    <subcellularLocation>
        <location evidence="1">Cell outer membrane</location>
        <topology evidence="1">Multi-pass membrane protein</topology>
    </subcellularLocation>
</comment>
<dbReference type="Pfam" id="PF13609">
    <property type="entry name" value="Porin_4"/>
    <property type="match status" value="1"/>
</dbReference>
<evidence type="ECO:0000256" key="3">
    <source>
        <dbReference type="ARBA" id="ARBA00022448"/>
    </source>
</evidence>
<proteinExistence type="predicted"/>
<evidence type="ECO:0000313" key="13">
    <source>
        <dbReference type="EMBL" id="AJK47608.1"/>
    </source>
</evidence>
<dbReference type="InterPro" id="IPR002299">
    <property type="entry name" value="Porin_Neis"/>
</dbReference>
<dbReference type="RefSeq" id="WP_042625902.1">
    <property type="nucleotide sequence ID" value="NZ_CP002580.1"/>
</dbReference>
<dbReference type="HOGENOM" id="CLU_038238_0_0_4"/>
<dbReference type="InterPro" id="IPR033900">
    <property type="entry name" value="Gram_neg_porin_domain"/>
</dbReference>
<dbReference type="GO" id="GO:0009279">
    <property type="term" value="C:cell outer membrane"/>
    <property type="evidence" value="ECO:0007669"/>
    <property type="project" value="UniProtKB-SubCell"/>
</dbReference>
<dbReference type="PANTHER" id="PTHR34501:SF9">
    <property type="entry name" value="MAJOR OUTER MEMBRANE PROTEIN P.IA"/>
    <property type="match status" value="1"/>
</dbReference>
<accession>A0A0B6RW24</accession>
<keyword evidence="5" id="KW-0812">Transmembrane</keyword>
<evidence type="ECO:0000256" key="10">
    <source>
        <dbReference type="ARBA" id="ARBA00023237"/>
    </source>
</evidence>